<feature type="transmembrane region" description="Helical" evidence="1">
    <location>
        <begin position="91"/>
        <end position="111"/>
    </location>
</feature>
<dbReference type="Proteomes" id="UP000236318">
    <property type="component" value="Unassembled WGS sequence"/>
</dbReference>
<sequence>VRSTADIVATVLLFAGQLAASSSIVVVPGLLGSTMADCGGRCDSAELSHVVPSTWTGALIMVAGVGVALLVAACGTLVSGLRGTWMWKWPAFGLTIVMVCFLINMGLWVNALPTAR</sequence>
<feature type="transmembrane region" description="Helical" evidence="1">
    <location>
        <begin position="55"/>
        <end position="79"/>
    </location>
</feature>
<proteinExistence type="predicted"/>
<evidence type="ECO:0000313" key="3">
    <source>
        <dbReference type="Proteomes" id="UP000236318"/>
    </source>
</evidence>
<accession>A0A2K4Y8M5</accession>
<keyword evidence="1" id="KW-0812">Transmembrane</keyword>
<gene>
    <name evidence="2" type="ORF">MAAFP003_1819</name>
</gene>
<dbReference type="AlphaFoldDB" id="A0A2K4Y8M5"/>
<keyword evidence="3" id="KW-1185">Reference proteome</keyword>
<name>A0A2K4Y8M5_9MYCO</name>
<comment type="caution">
    <text evidence="2">The sequence shown here is derived from an EMBL/GenBank/DDBJ whole genome shotgun (WGS) entry which is preliminary data.</text>
</comment>
<protein>
    <submittedName>
        <fullName evidence="2">Uncharacterized protein</fullName>
    </submittedName>
</protein>
<keyword evidence="1" id="KW-0472">Membrane</keyword>
<organism evidence="2 3">
    <name type="scientific">Mycobacterium ahvazicum</name>
    <dbReference type="NCBI Taxonomy" id="1964395"/>
    <lineage>
        <taxon>Bacteria</taxon>
        <taxon>Bacillati</taxon>
        <taxon>Actinomycetota</taxon>
        <taxon>Actinomycetes</taxon>
        <taxon>Mycobacteriales</taxon>
        <taxon>Mycobacteriaceae</taxon>
        <taxon>Mycobacterium</taxon>
        <taxon>Mycobacterium simiae complex</taxon>
    </lineage>
</organism>
<feature type="non-terminal residue" evidence="2">
    <location>
        <position position="1"/>
    </location>
</feature>
<evidence type="ECO:0000313" key="2">
    <source>
        <dbReference type="EMBL" id="SOX53149.1"/>
    </source>
</evidence>
<dbReference type="EMBL" id="FXEG02000002">
    <property type="protein sequence ID" value="SOX53149.1"/>
    <property type="molecule type" value="Genomic_DNA"/>
</dbReference>
<reference evidence="2" key="1">
    <citation type="submission" date="2018-01" db="EMBL/GenBank/DDBJ databases">
        <authorList>
            <consortium name="Urmite Genomes"/>
        </authorList>
    </citation>
    <scope>NUCLEOTIDE SEQUENCE [LARGE SCALE GENOMIC DNA]</scope>
    <source>
        <strain evidence="2">AFP003</strain>
    </source>
</reference>
<keyword evidence="1" id="KW-1133">Transmembrane helix</keyword>
<evidence type="ECO:0000256" key="1">
    <source>
        <dbReference type="SAM" id="Phobius"/>
    </source>
</evidence>